<feature type="compositionally biased region" description="Polar residues" evidence="1">
    <location>
        <begin position="96"/>
        <end position="115"/>
    </location>
</feature>
<reference evidence="2" key="2">
    <citation type="submission" date="2022-01" db="EMBL/GenBank/DDBJ databases">
        <authorList>
            <person name="Yamashiro T."/>
            <person name="Shiraishi A."/>
            <person name="Satake H."/>
            <person name="Nakayama K."/>
        </authorList>
    </citation>
    <scope>NUCLEOTIDE SEQUENCE</scope>
</reference>
<protein>
    <submittedName>
        <fullName evidence="2">Uncharacterized protein</fullName>
    </submittedName>
</protein>
<dbReference type="Proteomes" id="UP001151760">
    <property type="component" value="Unassembled WGS sequence"/>
</dbReference>
<gene>
    <name evidence="2" type="ORF">Tco_1091755</name>
</gene>
<sequence length="115" mass="12034">MGEGAGTEGHGLQSEEITEEGEEMGVLLSWTSSATPMGKEMFPSSASNIAASSNASKVVSRSCVKAFLNGEWSSSEDSVVEQSSRYIVPPAGLDTISRNQVTSGSRQSQPTADTM</sequence>
<feature type="region of interest" description="Disordered" evidence="1">
    <location>
        <begin position="91"/>
        <end position="115"/>
    </location>
</feature>
<evidence type="ECO:0000313" key="3">
    <source>
        <dbReference type="Proteomes" id="UP001151760"/>
    </source>
</evidence>
<feature type="region of interest" description="Disordered" evidence="1">
    <location>
        <begin position="1"/>
        <end position="24"/>
    </location>
</feature>
<accession>A0ABQ5I9U0</accession>
<comment type="caution">
    <text evidence="2">The sequence shown here is derived from an EMBL/GenBank/DDBJ whole genome shotgun (WGS) entry which is preliminary data.</text>
</comment>
<name>A0ABQ5I9U0_9ASTR</name>
<reference evidence="2" key="1">
    <citation type="journal article" date="2022" name="Int. J. Mol. Sci.">
        <title>Draft Genome of Tanacetum Coccineum: Genomic Comparison of Closely Related Tanacetum-Family Plants.</title>
        <authorList>
            <person name="Yamashiro T."/>
            <person name="Shiraishi A."/>
            <person name="Nakayama K."/>
            <person name="Satake H."/>
        </authorList>
    </citation>
    <scope>NUCLEOTIDE SEQUENCE</scope>
</reference>
<proteinExistence type="predicted"/>
<dbReference type="EMBL" id="BQNB010020462">
    <property type="protein sequence ID" value="GJT96237.1"/>
    <property type="molecule type" value="Genomic_DNA"/>
</dbReference>
<evidence type="ECO:0000256" key="1">
    <source>
        <dbReference type="SAM" id="MobiDB-lite"/>
    </source>
</evidence>
<keyword evidence="3" id="KW-1185">Reference proteome</keyword>
<evidence type="ECO:0000313" key="2">
    <source>
        <dbReference type="EMBL" id="GJT96237.1"/>
    </source>
</evidence>
<organism evidence="2 3">
    <name type="scientific">Tanacetum coccineum</name>
    <dbReference type="NCBI Taxonomy" id="301880"/>
    <lineage>
        <taxon>Eukaryota</taxon>
        <taxon>Viridiplantae</taxon>
        <taxon>Streptophyta</taxon>
        <taxon>Embryophyta</taxon>
        <taxon>Tracheophyta</taxon>
        <taxon>Spermatophyta</taxon>
        <taxon>Magnoliopsida</taxon>
        <taxon>eudicotyledons</taxon>
        <taxon>Gunneridae</taxon>
        <taxon>Pentapetalae</taxon>
        <taxon>asterids</taxon>
        <taxon>campanulids</taxon>
        <taxon>Asterales</taxon>
        <taxon>Asteraceae</taxon>
        <taxon>Asteroideae</taxon>
        <taxon>Anthemideae</taxon>
        <taxon>Anthemidinae</taxon>
        <taxon>Tanacetum</taxon>
    </lineage>
</organism>